<keyword evidence="5 7" id="KW-0472">Membrane</keyword>
<dbReference type="SUPFAM" id="SSF81338">
    <property type="entry name" value="Aquaporin-like"/>
    <property type="match status" value="1"/>
</dbReference>
<dbReference type="Gene3D" id="1.20.1080.10">
    <property type="entry name" value="Glycerol uptake facilitator protein"/>
    <property type="match status" value="2"/>
</dbReference>
<reference evidence="8" key="1">
    <citation type="journal article" date="2019" name="PLoS Negl. Trop. Dis.">
        <title>Revisiting the worldwide diversity of Leptospira species in the environment.</title>
        <authorList>
            <person name="Vincent A.T."/>
            <person name="Schiettekatte O."/>
            <person name="Bourhy P."/>
            <person name="Veyrier F.J."/>
            <person name="Picardeau M."/>
        </authorList>
    </citation>
    <scope>NUCLEOTIDE SEQUENCE [LARGE SCALE GENOMIC DNA]</scope>
    <source>
        <strain evidence="8">201800277</strain>
    </source>
</reference>
<comment type="similarity">
    <text evidence="6">Belongs to the MIP/aquaporin (TC 1.A.8) family.</text>
</comment>
<dbReference type="InterPro" id="IPR034294">
    <property type="entry name" value="Aquaporin_transptr"/>
</dbReference>
<evidence type="ECO:0000256" key="1">
    <source>
        <dbReference type="ARBA" id="ARBA00004141"/>
    </source>
</evidence>
<keyword evidence="9" id="KW-1185">Reference proteome</keyword>
<protein>
    <submittedName>
        <fullName evidence="8">Aquaporin family protein</fullName>
    </submittedName>
</protein>
<feature type="transmembrane region" description="Helical" evidence="7">
    <location>
        <begin position="90"/>
        <end position="111"/>
    </location>
</feature>
<keyword evidence="4 7" id="KW-1133">Transmembrane helix</keyword>
<keyword evidence="3 6" id="KW-0812">Transmembrane</keyword>
<dbReference type="RefSeq" id="WP_100789955.1">
    <property type="nucleotide sequence ID" value="NZ_NPDQ01000002.1"/>
</dbReference>
<evidence type="ECO:0000313" key="8">
    <source>
        <dbReference type="EMBL" id="TGK96790.1"/>
    </source>
</evidence>
<dbReference type="PRINTS" id="PR00783">
    <property type="entry name" value="MINTRINSICP"/>
</dbReference>
<organism evidence="8 9">
    <name type="scientific">Leptospira brenneri</name>
    <dbReference type="NCBI Taxonomy" id="2023182"/>
    <lineage>
        <taxon>Bacteria</taxon>
        <taxon>Pseudomonadati</taxon>
        <taxon>Spirochaetota</taxon>
        <taxon>Spirochaetia</taxon>
        <taxon>Leptospirales</taxon>
        <taxon>Leptospiraceae</taxon>
        <taxon>Leptospira</taxon>
    </lineage>
</organism>
<comment type="caution">
    <text evidence="8">The sequence shown here is derived from an EMBL/GenBank/DDBJ whole genome shotgun (WGS) entry which is preliminary data.</text>
</comment>
<evidence type="ECO:0000256" key="7">
    <source>
        <dbReference type="SAM" id="Phobius"/>
    </source>
</evidence>
<evidence type="ECO:0000256" key="3">
    <source>
        <dbReference type="ARBA" id="ARBA00022692"/>
    </source>
</evidence>
<dbReference type="InterPro" id="IPR023271">
    <property type="entry name" value="Aquaporin-like"/>
</dbReference>
<evidence type="ECO:0000313" key="9">
    <source>
        <dbReference type="Proteomes" id="UP000297891"/>
    </source>
</evidence>
<dbReference type="PANTHER" id="PTHR45724">
    <property type="entry name" value="AQUAPORIN NIP2-1"/>
    <property type="match status" value="1"/>
</dbReference>
<dbReference type="Proteomes" id="UP000297891">
    <property type="component" value="Unassembled WGS sequence"/>
</dbReference>
<evidence type="ECO:0000256" key="6">
    <source>
        <dbReference type="RuleBase" id="RU000477"/>
    </source>
</evidence>
<evidence type="ECO:0000256" key="4">
    <source>
        <dbReference type="ARBA" id="ARBA00022989"/>
    </source>
</evidence>
<dbReference type="GO" id="GO:0016020">
    <property type="term" value="C:membrane"/>
    <property type="evidence" value="ECO:0007669"/>
    <property type="project" value="UniProtKB-SubCell"/>
</dbReference>
<dbReference type="AlphaFoldDB" id="A0A2M9Y5H4"/>
<accession>A0A2M9Y5H4</accession>
<feature type="transmembrane region" description="Helical" evidence="7">
    <location>
        <begin position="154"/>
        <end position="178"/>
    </location>
</feature>
<dbReference type="InterPro" id="IPR000425">
    <property type="entry name" value="MIP"/>
</dbReference>
<feature type="transmembrane region" description="Helical" evidence="7">
    <location>
        <begin position="198"/>
        <end position="218"/>
    </location>
</feature>
<evidence type="ECO:0000256" key="2">
    <source>
        <dbReference type="ARBA" id="ARBA00022448"/>
    </source>
</evidence>
<dbReference type="Pfam" id="PF00230">
    <property type="entry name" value="MIP"/>
    <property type="match status" value="1"/>
</dbReference>
<dbReference type="OrthoDB" id="9807293at2"/>
<dbReference type="PANTHER" id="PTHR45724:SF13">
    <property type="entry name" value="AQUAPORIN NIP1-1-RELATED"/>
    <property type="match status" value="1"/>
</dbReference>
<proteinExistence type="inferred from homology"/>
<sequence length="229" mass="24686">MNLEYTNFQKLLSEFLGTLFLLLIVIGSGIMGESLASGNAAVALLANAIATGTGLYVLIHLFGPISGAHFNPIVSLYFHFSEKKKKKDTILFIIVQILGGILGVWLSHFLFELPILQTSLHIRTGMAQWISEIVATSGLLLTIVLGLRHNPLQVPALVGSYITAAYWFTSSTSFANPAVTIARTLSNTFAGIRPEDSLGFILSQILGLALSFFILTVLTKAGRSKSTTS</sequence>
<gene>
    <name evidence="8" type="ORF">EHQ30_09415</name>
</gene>
<feature type="transmembrane region" description="Helical" evidence="7">
    <location>
        <begin position="126"/>
        <end position="147"/>
    </location>
</feature>
<name>A0A2M9Y5H4_9LEPT</name>
<comment type="subcellular location">
    <subcellularLocation>
        <location evidence="1">Membrane</location>
        <topology evidence="1">Multi-pass membrane protein</topology>
    </subcellularLocation>
</comment>
<keyword evidence="2 6" id="KW-0813">Transport</keyword>
<dbReference type="EMBL" id="RQFP01000001">
    <property type="protein sequence ID" value="TGK96790.1"/>
    <property type="molecule type" value="Genomic_DNA"/>
</dbReference>
<evidence type="ECO:0000256" key="5">
    <source>
        <dbReference type="ARBA" id="ARBA00023136"/>
    </source>
</evidence>
<dbReference type="GO" id="GO:0015267">
    <property type="term" value="F:channel activity"/>
    <property type="evidence" value="ECO:0007669"/>
    <property type="project" value="InterPro"/>
</dbReference>